<dbReference type="EMBL" id="JAACNH010000007">
    <property type="protein sequence ID" value="KAG8438061.1"/>
    <property type="molecule type" value="Genomic_DNA"/>
</dbReference>
<dbReference type="GO" id="GO:0017083">
    <property type="term" value="F:4-galactosyl-N-acetylglucosaminide 3-alpha-L-fucosyltransferase activity"/>
    <property type="evidence" value="ECO:0007669"/>
    <property type="project" value="UniProtKB-EC"/>
</dbReference>
<dbReference type="Proteomes" id="UP000812440">
    <property type="component" value="Chromosome 4"/>
</dbReference>
<evidence type="ECO:0000256" key="16">
    <source>
        <dbReference type="ARBA" id="ARBA00036468"/>
    </source>
</evidence>
<accession>A0A8T2J5Y1</accession>
<dbReference type="InterPro" id="IPR038577">
    <property type="entry name" value="GT10-like_C_sf"/>
</dbReference>
<evidence type="ECO:0000256" key="10">
    <source>
        <dbReference type="ARBA" id="ARBA00023098"/>
    </source>
</evidence>
<keyword evidence="8 19" id="KW-1133">Transmembrane helix</keyword>
<evidence type="ECO:0000256" key="15">
    <source>
        <dbReference type="ARBA" id="ARBA00036273"/>
    </source>
</evidence>
<evidence type="ECO:0000256" key="12">
    <source>
        <dbReference type="ARBA" id="ARBA00023180"/>
    </source>
</evidence>
<comment type="catalytic activity">
    <reaction evidence="15">
        <text>a beta-D-galactosyl-(1-&gt;3)-N-acetyl-beta-D-glucosaminyl derivative + GDP-beta-L-fucose = a beta-D-galactosyl-(1-&gt;3)-[alpha-L-fucosyl-(1-&gt;4)]-N-acetyl-beta-D-glucosaminyl derivative + GDP + H(+)</text>
        <dbReference type="Rhea" id="RHEA:23628"/>
        <dbReference type="ChEBI" id="CHEBI:15378"/>
        <dbReference type="ChEBI" id="CHEBI:57273"/>
        <dbReference type="ChEBI" id="CHEBI:58189"/>
        <dbReference type="ChEBI" id="CHEBI:133506"/>
        <dbReference type="ChEBI" id="CHEBI:140304"/>
        <dbReference type="EC" id="2.4.1.65"/>
    </reaction>
    <physiologicalReaction direction="left-to-right" evidence="15">
        <dbReference type="Rhea" id="RHEA:23629"/>
    </physiologicalReaction>
</comment>
<feature type="domain" description="Fucosyltransferase N-terminal" evidence="21">
    <location>
        <begin position="54"/>
        <end position="160"/>
    </location>
</feature>
<dbReference type="Pfam" id="PF00852">
    <property type="entry name" value="Glyco_transf_10"/>
    <property type="match status" value="1"/>
</dbReference>
<dbReference type="EC" id="2.4.1.-" evidence="19"/>
<protein>
    <recommendedName>
        <fullName evidence="19">Fucosyltransferase</fullName>
        <ecNumber evidence="19">2.4.1.-</ecNumber>
    </recommendedName>
</protein>
<comment type="catalytic activity">
    <reaction evidence="18">
        <text>beta-D-galactosyl-(1-&gt;4)-N-acetyl-D-glucosamine + GDP-beta-L-fucose = beta-D-galactosyl-(1-&gt;4)-[alpha-L-fucosyl-(1-&gt;3)]-N-acetyl-D-glucosamine + GDP + H(+)</text>
        <dbReference type="Rhea" id="RHEA:62824"/>
        <dbReference type="ChEBI" id="CHEBI:15378"/>
        <dbReference type="ChEBI" id="CHEBI:57273"/>
        <dbReference type="ChEBI" id="CHEBI:58189"/>
        <dbReference type="ChEBI" id="CHEBI:60152"/>
        <dbReference type="ChEBI" id="CHEBI:62287"/>
    </reaction>
    <physiologicalReaction direction="left-to-right" evidence="18">
        <dbReference type="Rhea" id="RHEA:62825"/>
    </physiologicalReaction>
</comment>
<evidence type="ECO:0000256" key="7">
    <source>
        <dbReference type="ARBA" id="ARBA00022968"/>
    </source>
</evidence>
<feature type="domain" description="Fucosyltransferase C-terminal" evidence="20">
    <location>
        <begin position="175"/>
        <end position="347"/>
    </location>
</feature>
<evidence type="ECO:0000256" key="17">
    <source>
        <dbReference type="ARBA" id="ARBA00036481"/>
    </source>
</evidence>
<keyword evidence="23" id="KW-1185">Reference proteome</keyword>
<organism evidence="22 23">
    <name type="scientific">Hymenochirus boettgeri</name>
    <name type="common">Congo dwarf clawed frog</name>
    <dbReference type="NCBI Taxonomy" id="247094"/>
    <lineage>
        <taxon>Eukaryota</taxon>
        <taxon>Metazoa</taxon>
        <taxon>Chordata</taxon>
        <taxon>Craniata</taxon>
        <taxon>Vertebrata</taxon>
        <taxon>Euteleostomi</taxon>
        <taxon>Amphibia</taxon>
        <taxon>Batrachia</taxon>
        <taxon>Anura</taxon>
        <taxon>Pipoidea</taxon>
        <taxon>Pipidae</taxon>
        <taxon>Pipinae</taxon>
        <taxon>Hymenochirus</taxon>
    </lineage>
</organism>
<comment type="catalytic activity">
    <reaction evidence="13">
        <text>a beta-D-galactosyl-(1-&gt;4)-N-acetyl-beta-D-glucosaminyl derivative + GDP-beta-L-fucose = a beta-D-galactosyl-(1-&gt;4)-[alpha-L-fucosyl-(1-&gt;3)]-N-acetyl-beta-D-glucosaminyl derivative + GDP + H(+)</text>
        <dbReference type="Rhea" id="RHEA:14257"/>
        <dbReference type="ChEBI" id="CHEBI:15378"/>
        <dbReference type="ChEBI" id="CHEBI:57273"/>
        <dbReference type="ChEBI" id="CHEBI:58189"/>
        <dbReference type="ChEBI" id="CHEBI:133507"/>
        <dbReference type="ChEBI" id="CHEBI:137941"/>
        <dbReference type="EC" id="2.4.1.152"/>
    </reaction>
    <physiologicalReaction direction="left-to-right" evidence="13">
        <dbReference type="Rhea" id="RHEA:14258"/>
    </physiologicalReaction>
</comment>
<dbReference type="InterPro" id="IPR001503">
    <property type="entry name" value="Glyco_trans_10"/>
</dbReference>
<feature type="transmembrane region" description="Helical" evidence="19">
    <location>
        <begin position="12"/>
        <end position="29"/>
    </location>
</feature>
<dbReference type="SUPFAM" id="SSF53756">
    <property type="entry name" value="UDP-Glycosyltransferase/glycogen phosphorylase"/>
    <property type="match status" value="1"/>
</dbReference>
<evidence type="ECO:0000256" key="8">
    <source>
        <dbReference type="ARBA" id="ARBA00022989"/>
    </source>
</evidence>
<dbReference type="PANTHER" id="PTHR11929">
    <property type="entry name" value="ALPHA- 1,3 -FUCOSYLTRANSFERASE"/>
    <property type="match status" value="1"/>
</dbReference>
<dbReference type="GO" id="GO:0032580">
    <property type="term" value="C:Golgi cisterna membrane"/>
    <property type="evidence" value="ECO:0007669"/>
    <property type="project" value="UniProtKB-SubCell"/>
</dbReference>
<dbReference type="InterPro" id="IPR055270">
    <property type="entry name" value="Glyco_tran_10_C"/>
</dbReference>
<evidence type="ECO:0000256" key="5">
    <source>
        <dbReference type="ARBA" id="ARBA00022679"/>
    </source>
</evidence>
<comment type="pathway">
    <text evidence="2">Protein modification; protein glycosylation.</text>
</comment>
<evidence type="ECO:0000256" key="14">
    <source>
        <dbReference type="ARBA" id="ARBA00036052"/>
    </source>
</evidence>
<comment type="subcellular location">
    <subcellularLocation>
        <location evidence="1 19">Golgi apparatus</location>
        <location evidence="1 19">Golgi stack membrane</location>
        <topology evidence="1 19">Single-pass type II membrane protein</topology>
    </subcellularLocation>
</comment>
<evidence type="ECO:0000256" key="18">
    <source>
        <dbReference type="ARBA" id="ARBA00036928"/>
    </source>
</evidence>
<evidence type="ECO:0000313" key="23">
    <source>
        <dbReference type="Proteomes" id="UP000812440"/>
    </source>
</evidence>
<evidence type="ECO:0000313" key="22">
    <source>
        <dbReference type="EMBL" id="KAG8438061.1"/>
    </source>
</evidence>
<evidence type="ECO:0000256" key="1">
    <source>
        <dbReference type="ARBA" id="ARBA00004447"/>
    </source>
</evidence>
<sequence length="349" mass="41678">MDSFKKMSKIVFLVLIFQGIFGFIFYISLKNNKTNIYKPILPITINKMKSNRSALTILVWTWPFDIHLPLMKCSRFLRDSSCIFTDDRNLYSSADAVILHHREVYKSKHLLPQLPRPSEQYWIWFNMESPQNSPNLQLMDNLINLTMTYKVDSDIFTPYGFLKQRTETDPFTVPIKTKLVAWVISNWKANNYRIQYYNELKKYINIDLYGKYHTELPSGKHNKIISMYKFYMAFENSVHQDYITEKLWNNAFMSMAVPIVMGPPRSNYERFIPSNSFIHVNDFSTPKELADYLYKLDQDDNKYQQYFKWRSKYQPIVNTDFFKLYCNVCKALKNAPARRFITSISDWYK</sequence>
<evidence type="ECO:0000256" key="3">
    <source>
        <dbReference type="ARBA" id="ARBA00008919"/>
    </source>
</evidence>
<keyword evidence="6 19" id="KW-0812">Transmembrane</keyword>
<comment type="catalytic activity">
    <reaction evidence="17">
        <text>an N-acetyl-alpha-neuraminyl-(2-&gt;3)-beta-D-galactosyl-(1-&gt;4)-N-acetyl-beta-D-glucosaminyl derivative + GDP-beta-L-fucose = an alpha-Neu5Ac-(2-&gt;3)-beta-D-Gal-(1-&gt;4)-[alpha-L-Fuc-(1-&gt;3)]-beta-D-GlcNAc derivative + GDP + H(+)</text>
        <dbReference type="Rhea" id="RHEA:56076"/>
        <dbReference type="ChEBI" id="CHEBI:15378"/>
        <dbReference type="ChEBI" id="CHEBI:57273"/>
        <dbReference type="ChEBI" id="CHEBI:58189"/>
        <dbReference type="ChEBI" id="CHEBI:136545"/>
        <dbReference type="ChEBI" id="CHEBI:139509"/>
    </reaction>
    <physiologicalReaction direction="left-to-right" evidence="17">
        <dbReference type="Rhea" id="RHEA:56077"/>
    </physiologicalReaction>
</comment>
<keyword evidence="11 19" id="KW-0472">Membrane</keyword>
<keyword evidence="5 19" id="KW-0808">Transferase</keyword>
<comment type="caution">
    <text evidence="22">The sequence shown here is derived from an EMBL/GenBank/DDBJ whole genome shotgun (WGS) entry which is preliminary data.</text>
</comment>
<proteinExistence type="inferred from homology"/>
<evidence type="ECO:0000256" key="4">
    <source>
        <dbReference type="ARBA" id="ARBA00022676"/>
    </source>
</evidence>
<dbReference type="InterPro" id="IPR031481">
    <property type="entry name" value="Glyco_tran_10_N"/>
</dbReference>
<dbReference type="AlphaFoldDB" id="A0A8T2J5Y1"/>
<comment type="catalytic activity">
    <reaction evidence="14">
        <text>an alpha-Neu5Ac-(2-&gt;3)-beta-D-Gal-(1-&gt;4)-beta-D-GlcNAc-(1-&gt;3)-beta-D-Gal-(1-&gt;4)-[alpha-L-Fuc-(1-&gt;3)]-beta-D-GlcNAc derivative + GDP-beta-L-fucose = an alpha-Neu5Ac-(2-&gt;3)-beta-D-Gal-(1-&gt;4)-[alpha-L-Fuc-(1-&gt;3)]-beta-D-GlcNAc-(1-&gt;3)-beta-D-Gal-(1-&gt;4)-[alpha-L-Fuc-(1-&gt;3)]-beta-D-GlcNAc derivative + GDP + H(+)</text>
        <dbReference type="Rhea" id="RHEA:52864"/>
        <dbReference type="ChEBI" id="CHEBI:15378"/>
        <dbReference type="ChEBI" id="CHEBI:57273"/>
        <dbReference type="ChEBI" id="CHEBI:58189"/>
        <dbReference type="ChEBI" id="CHEBI:145342"/>
        <dbReference type="ChEBI" id="CHEBI:145343"/>
    </reaction>
    <physiologicalReaction direction="left-to-right" evidence="14">
        <dbReference type="Rhea" id="RHEA:52865"/>
    </physiologicalReaction>
</comment>
<keyword evidence="12" id="KW-0325">Glycoprotein</keyword>
<evidence type="ECO:0000259" key="20">
    <source>
        <dbReference type="Pfam" id="PF00852"/>
    </source>
</evidence>
<dbReference type="OrthoDB" id="427096at2759"/>
<dbReference type="GO" id="GO:0017060">
    <property type="term" value="F:3-galactosyl-N-acetylglucosaminide 4-alpha-L-fucosyltransferase activity"/>
    <property type="evidence" value="ECO:0007669"/>
    <property type="project" value="UniProtKB-EC"/>
</dbReference>
<evidence type="ECO:0000256" key="11">
    <source>
        <dbReference type="ARBA" id="ARBA00023136"/>
    </source>
</evidence>
<dbReference type="Pfam" id="PF17039">
    <property type="entry name" value="Glyco_tran_10_N"/>
    <property type="match status" value="1"/>
</dbReference>
<reference evidence="22" key="1">
    <citation type="thesis" date="2020" institute="ProQuest LLC" country="789 East Eisenhower Parkway, Ann Arbor, MI, USA">
        <title>Comparative Genomics and Chromosome Evolution.</title>
        <authorList>
            <person name="Mudd A.B."/>
        </authorList>
    </citation>
    <scope>NUCLEOTIDE SEQUENCE</scope>
    <source>
        <strain evidence="22">Female2</strain>
        <tissue evidence="22">Blood</tissue>
    </source>
</reference>
<evidence type="ECO:0000256" key="13">
    <source>
        <dbReference type="ARBA" id="ARBA00029329"/>
    </source>
</evidence>
<name>A0A8T2J5Y1_9PIPI</name>
<dbReference type="Gene3D" id="3.40.50.11660">
    <property type="entry name" value="Glycosyl transferase family 10, C-terminal domain"/>
    <property type="match status" value="1"/>
</dbReference>
<dbReference type="GO" id="GO:0006629">
    <property type="term" value="P:lipid metabolic process"/>
    <property type="evidence" value="ECO:0007669"/>
    <property type="project" value="UniProtKB-KW"/>
</dbReference>
<dbReference type="PANTHER" id="PTHR11929:SF11">
    <property type="entry name" value="4-GALACTOSYL-N-ACETYLGLUCOSAMINIDE 3-ALPHA-L-FUCOSYLTRANSFERASE FUT5"/>
    <property type="match status" value="1"/>
</dbReference>
<comment type="similarity">
    <text evidence="3 19">Belongs to the glycosyltransferase 10 family.</text>
</comment>
<evidence type="ECO:0000256" key="19">
    <source>
        <dbReference type="RuleBase" id="RU003832"/>
    </source>
</evidence>
<dbReference type="FunFam" id="3.40.50.11660:FF:000001">
    <property type="entry name" value="alpha-(1,3)-fucosyltransferase 9"/>
    <property type="match status" value="1"/>
</dbReference>
<keyword evidence="10" id="KW-0443">Lipid metabolism</keyword>
<evidence type="ECO:0000259" key="21">
    <source>
        <dbReference type="Pfam" id="PF17039"/>
    </source>
</evidence>
<evidence type="ECO:0000256" key="6">
    <source>
        <dbReference type="ARBA" id="ARBA00022692"/>
    </source>
</evidence>
<keyword evidence="9 19" id="KW-0333">Golgi apparatus</keyword>
<evidence type="ECO:0000256" key="2">
    <source>
        <dbReference type="ARBA" id="ARBA00004922"/>
    </source>
</evidence>
<keyword evidence="4 19" id="KW-0328">Glycosyltransferase</keyword>
<gene>
    <name evidence="22" type="ORF">GDO86_008663</name>
</gene>
<comment type="catalytic activity">
    <reaction evidence="16">
        <text>an alpha-Neu5Ac-(2-&gt;3)-beta-D-Gal-(1-&gt;3)-D-GlcNAc derivative + GDP-beta-L-fucose = an alpha-Neu5Ac-(2-&gt;3)-beta-D-Gal-(1-&gt;3)-[alpha-L-Fuc-(1-&gt;4)]-beta-D-GlcNAc derivative + GDP + H(+)</text>
        <dbReference type="Rhea" id="RHEA:62904"/>
        <dbReference type="ChEBI" id="CHEBI:15378"/>
        <dbReference type="ChEBI" id="CHEBI:57273"/>
        <dbReference type="ChEBI" id="CHEBI:58189"/>
        <dbReference type="ChEBI" id="CHEBI:146021"/>
        <dbReference type="ChEBI" id="CHEBI:146022"/>
    </reaction>
    <physiologicalReaction direction="left-to-right" evidence="16">
        <dbReference type="Rhea" id="RHEA:62905"/>
    </physiologicalReaction>
</comment>
<keyword evidence="7" id="KW-0735">Signal-anchor</keyword>
<evidence type="ECO:0000256" key="9">
    <source>
        <dbReference type="ARBA" id="ARBA00023034"/>
    </source>
</evidence>